<reference evidence="2 3" key="1">
    <citation type="journal article" date="2019" name="Int. J. Syst. Evol. Microbiol.">
        <title>The Global Catalogue of Microorganisms (GCM) 10K type strain sequencing project: providing services to taxonomists for standard genome sequencing and annotation.</title>
        <authorList>
            <consortium name="The Broad Institute Genomics Platform"/>
            <consortium name="The Broad Institute Genome Sequencing Center for Infectious Disease"/>
            <person name="Wu L."/>
            <person name="Ma J."/>
        </authorList>
    </citation>
    <scope>NUCLEOTIDE SEQUENCE [LARGE SCALE GENOMIC DNA]</scope>
    <source>
        <strain evidence="2 3">GX26</strain>
    </source>
</reference>
<dbReference type="Proteomes" id="UP001596395">
    <property type="component" value="Unassembled WGS sequence"/>
</dbReference>
<evidence type="ECO:0000256" key="1">
    <source>
        <dbReference type="SAM" id="MobiDB-lite"/>
    </source>
</evidence>
<dbReference type="RefSeq" id="WP_336351593.1">
    <property type="nucleotide sequence ID" value="NZ_JAZAQL010000003.1"/>
</dbReference>
<sequence length="259" mass="26609">MTRTLLLLCVVAMVALAGCSGGAGDADATTSDPSGDDAPAGDGSGGGDTGDASSDGDGGGAGDDDGSEAVADRPEIAMLEFDRSERYEYRTYAYGENATTVVDVVVDGDDAELTISHTSDARDTTNTFAASANDPESVVDVLSENMNEGGVVFVAQSQDASGIFVQNDVPFEVGAEFENAVGNITVTGRDTIGGVECLTYEFYFGDELAETGCLSPELEIPVQWAKTDGDGGVRMSIELVSYETGDARFVGHSISTGGV</sequence>
<feature type="region of interest" description="Disordered" evidence="1">
    <location>
        <begin position="22"/>
        <end position="74"/>
    </location>
</feature>
<accession>A0ABD5VKU3</accession>
<name>A0ABD5VKU3_9EURY</name>
<feature type="compositionally biased region" description="Low complexity" evidence="1">
    <location>
        <begin position="25"/>
        <end position="41"/>
    </location>
</feature>
<gene>
    <name evidence="2" type="ORF">ACFQGB_17460</name>
</gene>
<keyword evidence="3" id="KW-1185">Reference proteome</keyword>
<comment type="caution">
    <text evidence="2">The sequence shown here is derived from an EMBL/GenBank/DDBJ whole genome shotgun (WGS) entry which is preliminary data.</text>
</comment>
<protein>
    <submittedName>
        <fullName evidence="2">Uncharacterized protein</fullName>
    </submittedName>
</protein>
<proteinExistence type="predicted"/>
<dbReference type="PROSITE" id="PS51257">
    <property type="entry name" value="PROKAR_LIPOPROTEIN"/>
    <property type="match status" value="1"/>
</dbReference>
<organism evidence="2 3">
    <name type="scientific">Halorubellus litoreus</name>
    <dbReference type="NCBI Taxonomy" id="755308"/>
    <lineage>
        <taxon>Archaea</taxon>
        <taxon>Methanobacteriati</taxon>
        <taxon>Methanobacteriota</taxon>
        <taxon>Stenosarchaea group</taxon>
        <taxon>Halobacteria</taxon>
        <taxon>Halobacteriales</taxon>
        <taxon>Halorubellaceae</taxon>
        <taxon>Halorubellus</taxon>
    </lineage>
</organism>
<dbReference type="AlphaFoldDB" id="A0ABD5VKU3"/>
<evidence type="ECO:0000313" key="3">
    <source>
        <dbReference type="Proteomes" id="UP001596395"/>
    </source>
</evidence>
<dbReference type="EMBL" id="JBHSXN010000003">
    <property type="protein sequence ID" value="MFC6954656.1"/>
    <property type="molecule type" value="Genomic_DNA"/>
</dbReference>
<evidence type="ECO:0000313" key="2">
    <source>
        <dbReference type="EMBL" id="MFC6954656.1"/>
    </source>
</evidence>